<evidence type="ECO:0000259" key="1">
    <source>
        <dbReference type="Pfam" id="PF05170"/>
    </source>
</evidence>
<dbReference type="PATRIC" id="fig|1318628.3.peg.2497"/>
<dbReference type="AlphaFoldDB" id="R8AZJ3"/>
<dbReference type="HOGENOM" id="CLU_580930_0_0_6"/>
<evidence type="ECO:0000313" key="2">
    <source>
        <dbReference type="EMBL" id="EON91755.1"/>
    </source>
</evidence>
<protein>
    <recommendedName>
        <fullName evidence="1">AsmA domain-containing protein</fullName>
    </recommendedName>
</protein>
<dbReference type="InterPro" id="IPR052894">
    <property type="entry name" value="AsmA-related"/>
</dbReference>
<proteinExistence type="predicted"/>
<dbReference type="Proteomes" id="UP000016540">
    <property type="component" value="Unassembled WGS sequence"/>
</dbReference>
<comment type="caution">
    <text evidence="2">The sequence shown here is derived from an EMBL/GenBank/DDBJ whole genome shotgun (WGS) entry which is preliminary data.</text>
</comment>
<sequence>MAVLVVSVLAALLIAAVLVAWLIVDTDQVKKRIETRLSDILNLDVQIGQPLHFGLLQGPSVTIAGLELSRHGQVVATAESVSVGLATFSLLTGNVPPIDLHIKRPELMVERTSPGVFNFYEPEPGERDALSLRRLQVSDARITYLDKASEMEWLFEHCDLDLSHLHHDGGMPEQVFETLAIEGDLQCDTLSQGRFKVSELSAKVRGDNGVFELKPMNATAFEGEASGWIEANLSSPTPALRLEYGLAEFDFGAFMGKLNPDQAAAGKVNLELTLNAQGNTWQDLRQSATGMLSLRSGELTIEGYDLDDELEDYTKTQNFNLIDVGAVFIAGPVGLVVTRGYAFTGMLQGSGGSTTIDQMISEWAIEGGVAQARDVAFRTPQNRLALTGSLDFVNYRFQDMQVAVIDSDGCAVVEQRITGPFHEPEIEQPNVLVAVTGPMLDLVKRGVRAITGGDCETFYAGSMPHP</sequence>
<dbReference type="GO" id="GO:0090313">
    <property type="term" value="P:regulation of protein targeting to membrane"/>
    <property type="evidence" value="ECO:0007669"/>
    <property type="project" value="TreeGrafter"/>
</dbReference>
<dbReference type="GO" id="GO:0005886">
    <property type="term" value="C:plasma membrane"/>
    <property type="evidence" value="ECO:0007669"/>
    <property type="project" value="TreeGrafter"/>
</dbReference>
<dbReference type="STRING" id="1318628.MARLIPOL_12500"/>
<dbReference type="Pfam" id="PF05170">
    <property type="entry name" value="AsmA"/>
    <property type="match status" value="1"/>
</dbReference>
<accession>R8AZJ3</accession>
<dbReference type="EMBL" id="ASAD01000013">
    <property type="protein sequence ID" value="EON91755.1"/>
    <property type="molecule type" value="Genomic_DNA"/>
</dbReference>
<reference evidence="2 3" key="1">
    <citation type="journal article" date="2013" name="Genome Announc.">
        <title>Draft Genome Sequence of the Moderately Halophilic Bacterium Marinobacter lipolyticus Strain SM19.</title>
        <authorList>
            <person name="Papke R.T."/>
            <person name="de la Haba R.R."/>
            <person name="Infante-Dominguez C."/>
            <person name="Perez D."/>
            <person name="Sanchez-Porro C."/>
            <person name="Lapierre P."/>
            <person name="Ventosa A."/>
        </authorList>
    </citation>
    <scope>NUCLEOTIDE SEQUENCE [LARGE SCALE GENOMIC DNA]</scope>
    <source>
        <strain evidence="2 3">SM19</strain>
    </source>
</reference>
<feature type="domain" description="AsmA" evidence="1">
    <location>
        <begin position="193"/>
        <end position="313"/>
    </location>
</feature>
<gene>
    <name evidence="2" type="ORF">MARLIPOL_12500</name>
</gene>
<dbReference type="InterPro" id="IPR007844">
    <property type="entry name" value="AsmA"/>
</dbReference>
<dbReference type="PANTHER" id="PTHR30441">
    <property type="entry name" value="DUF748 DOMAIN-CONTAINING PROTEIN"/>
    <property type="match status" value="1"/>
</dbReference>
<evidence type="ECO:0000313" key="3">
    <source>
        <dbReference type="Proteomes" id="UP000016540"/>
    </source>
</evidence>
<dbReference type="PANTHER" id="PTHR30441:SF8">
    <property type="entry name" value="DUF748 DOMAIN-CONTAINING PROTEIN"/>
    <property type="match status" value="1"/>
</dbReference>
<keyword evidence="3" id="KW-1185">Reference proteome</keyword>
<name>R8AZJ3_9GAMM</name>
<dbReference type="eggNOG" id="COG2982">
    <property type="taxonomic scope" value="Bacteria"/>
</dbReference>
<organism evidence="2 3">
    <name type="scientific">Marinobacter lipolyticus SM19</name>
    <dbReference type="NCBI Taxonomy" id="1318628"/>
    <lineage>
        <taxon>Bacteria</taxon>
        <taxon>Pseudomonadati</taxon>
        <taxon>Pseudomonadota</taxon>
        <taxon>Gammaproteobacteria</taxon>
        <taxon>Pseudomonadales</taxon>
        <taxon>Marinobacteraceae</taxon>
        <taxon>Marinobacter</taxon>
    </lineage>
</organism>